<accession>A0ABR1UVG8</accession>
<dbReference type="SUPFAM" id="SSF51735">
    <property type="entry name" value="NAD(P)-binding Rossmann-fold domains"/>
    <property type="match status" value="1"/>
</dbReference>
<comment type="similarity">
    <text evidence="1">Belongs to the short-chain dehydrogenases/reductases (SDR) family.</text>
</comment>
<dbReference type="PRINTS" id="PR00081">
    <property type="entry name" value="GDHRDH"/>
</dbReference>
<gene>
    <name evidence="3" type="ORF">PG997_015031</name>
</gene>
<keyword evidence="4" id="KW-1185">Reference proteome</keyword>
<keyword evidence="2" id="KW-0560">Oxidoreductase</keyword>
<name>A0ABR1UVG8_9PEZI</name>
<dbReference type="Gene3D" id="3.40.50.720">
    <property type="entry name" value="NAD(P)-binding Rossmann-like Domain"/>
    <property type="match status" value="1"/>
</dbReference>
<evidence type="ECO:0000256" key="2">
    <source>
        <dbReference type="ARBA" id="ARBA00023002"/>
    </source>
</evidence>
<reference evidence="3 4" key="1">
    <citation type="submission" date="2023-01" db="EMBL/GenBank/DDBJ databases">
        <title>Analysis of 21 Apiospora genomes using comparative genomics revels a genus with tremendous synthesis potential of carbohydrate active enzymes and secondary metabolites.</title>
        <authorList>
            <person name="Sorensen T."/>
        </authorList>
    </citation>
    <scope>NUCLEOTIDE SEQUENCE [LARGE SCALE GENOMIC DNA]</scope>
    <source>
        <strain evidence="3 4">CBS 114990</strain>
    </source>
</reference>
<evidence type="ECO:0000256" key="1">
    <source>
        <dbReference type="ARBA" id="ARBA00006484"/>
    </source>
</evidence>
<organism evidence="3 4">
    <name type="scientific">Apiospora hydei</name>
    <dbReference type="NCBI Taxonomy" id="1337664"/>
    <lineage>
        <taxon>Eukaryota</taxon>
        <taxon>Fungi</taxon>
        <taxon>Dikarya</taxon>
        <taxon>Ascomycota</taxon>
        <taxon>Pezizomycotina</taxon>
        <taxon>Sordariomycetes</taxon>
        <taxon>Xylariomycetidae</taxon>
        <taxon>Amphisphaeriales</taxon>
        <taxon>Apiosporaceae</taxon>
        <taxon>Apiospora</taxon>
    </lineage>
</organism>
<dbReference type="InterPro" id="IPR036291">
    <property type="entry name" value="NAD(P)-bd_dom_sf"/>
</dbReference>
<dbReference type="PANTHER" id="PTHR44229">
    <property type="entry name" value="15-HYDROXYPROSTAGLANDIN DEHYDROGENASE [NAD(+)]"/>
    <property type="match status" value="1"/>
</dbReference>
<evidence type="ECO:0000313" key="4">
    <source>
        <dbReference type="Proteomes" id="UP001433268"/>
    </source>
</evidence>
<sequence length="323" mass="34854">MSAFDLKGKIAIVTGAGSGINHALTELLLEAGCSVVMADLRLKPAAQETLEKYQRSGNESGDRPSAVFQPTDMSDWAQIGALWEAALQTYGRVHIVVNGAGVFEPRSSTFWNLPGGVPTTSDNTMEPADDPGAARSQYQTLAVNTAGPIRLAQIAVAYWLEHREAGGNLLWFGSVAGYMHGLLTPLYFASKAAIVSMARSLGGLRASCGIRNSCICPGTVHSPMIDEDQKHMVIPPDEIGLTPKECAEIALRLLQEPQYGDGNIVECIKVENERGERVTKVREVPLETLYPVTDGSNIGAILAEPERRFKEKLGQTGMRGLFE</sequence>
<dbReference type="Pfam" id="PF00106">
    <property type="entry name" value="adh_short"/>
    <property type="match status" value="1"/>
</dbReference>
<dbReference type="EMBL" id="JAQQWN010000010">
    <property type="protein sequence ID" value="KAK8062934.1"/>
    <property type="molecule type" value="Genomic_DNA"/>
</dbReference>
<dbReference type="GeneID" id="92052405"/>
<dbReference type="RefSeq" id="XP_066661533.1">
    <property type="nucleotide sequence ID" value="XM_066819345.1"/>
</dbReference>
<proteinExistence type="inferred from homology"/>
<dbReference type="Proteomes" id="UP001433268">
    <property type="component" value="Unassembled WGS sequence"/>
</dbReference>
<evidence type="ECO:0000313" key="3">
    <source>
        <dbReference type="EMBL" id="KAK8062934.1"/>
    </source>
</evidence>
<dbReference type="PANTHER" id="PTHR44229:SF4">
    <property type="entry name" value="15-HYDROXYPROSTAGLANDIN DEHYDROGENASE [NAD(+)]"/>
    <property type="match status" value="1"/>
</dbReference>
<dbReference type="InterPro" id="IPR002347">
    <property type="entry name" value="SDR_fam"/>
</dbReference>
<comment type="caution">
    <text evidence="3">The sequence shown here is derived from an EMBL/GenBank/DDBJ whole genome shotgun (WGS) entry which is preliminary data.</text>
</comment>
<protein>
    <submittedName>
        <fullName evidence="3">Uncharacterized protein</fullName>
    </submittedName>
</protein>